<gene>
    <name evidence="2" type="ORF">M8T91_02795</name>
</gene>
<name>A0ABY9EBJ0_9GAMM</name>
<keyword evidence="1" id="KW-0732">Signal</keyword>
<sequence>MNRIIACATVALTAGLAVPAFAYEEGSIIVRSGIATVAPDVNSSALSVSGAELGGTRVDVDNGSALGLTGVYVFRDHWGVELLAATPFTHDIQVEGLGATFDLGETKQLPPTLLLQWYPMDHRSSVQPYLGVGINYTAFFDEDIDSAADARFASLGATEEAKLSLDNSLGLAAEAGVDFAFGADKRWLFNLAVFWIDIDTDAKVTVPGVGDITASVDIDPLVYTAGLGYRF</sequence>
<dbReference type="InterPro" id="IPR000758">
    <property type="entry name" value="Enterovir_OMP"/>
</dbReference>
<dbReference type="Pfam" id="PF03922">
    <property type="entry name" value="OmpW"/>
    <property type="match status" value="1"/>
</dbReference>
<protein>
    <submittedName>
        <fullName evidence="2">Outer membrane beta-barrel protein</fullName>
    </submittedName>
</protein>
<proteinExistence type="predicted"/>
<dbReference type="RefSeq" id="WP_301416603.1">
    <property type="nucleotide sequence ID" value="NZ_CP098023.1"/>
</dbReference>
<feature type="chain" id="PRO_5046487840" evidence="1">
    <location>
        <begin position="23"/>
        <end position="231"/>
    </location>
</feature>
<dbReference type="InterPro" id="IPR005618">
    <property type="entry name" value="OMPW"/>
</dbReference>
<evidence type="ECO:0000313" key="3">
    <source>
        <dbReference type="Proteomes" id="UP001321520"/>
    </source>
</evidence>
<reference evidence="2 3" key="1">
    <citation type="submission" date="2022-05" db="EMBL/GenBank/DDBJ databases">
        <title>Microbulbifer sp. nov., isolated from sponge.</title>
        <authorList>
            <person name="Gao L."/>
        </authorList>
    </citation>
    <scope>NUCLEOTIDE SEQUENCE [LARGE SCALE GENOMIC DNA]</scope>
    <source>
        <strain evidence="2 3">MI-G</strain>
    </source>
</reference>
<dbReference type="SUPFAM" id="SSF56925">
    <property type="entry name" value="OMPA-like"/>
    <property type="match status" value="1"/>
</dbReference>
<keyword evidence="3" id="KW-1185">Reference proteome</keyword>
<evidence type="ECO:0000313" key="2">
    <source>
        <dbReference type="EMBL" id="WKD50379.1"/>
    </source>
</evidence>
<organism evidence="2 3">
    <name type="scientific">Microbulbifer spongiae</name>
    <dbReference type="NCBI Taxonomy" id="2944933"/>
    <lineage>
        <taxon>Bacteria</taxon>
        <taxon>Pseudomonadati</taxon>
        <taxon>Pseudomonadota</taxon>
        <taxon>Gammaproteobacteria</taxon>
        <taxon>Cellvibrionales</taxon>
        <taxon>Microbulbiferaceae</taxon>
        <taxon>Microbulbifer</taxon>
    </lineage>
</organism>
<evidence type="ECO:0000256" key="1">
    <source>
        <dbReference type="SAM" id="SignalP"/>
    </source>
</evidence>
<dbReference type="PANTHER" id="PTHR36920">
    <property type="match status" value="1"/>
</dbReference>
<dbReference type="EMBL" id="CP098023">
    <property type="protein sequence ID" value="WKD50379.1"/>
    <property type="molecule type" value="Genomic_DNA"/>
</dbReference>
<dbReference type="Proteomes" id="UP001321520">
    <property type="component" value="Chromosome"/>
</dbReference>
<dbReference type="Gene3D" id="2.40.160.20">
    <property type="match status" value="1"/>
</dbReference>
<feature type="signal peptide" evidence="1">
    <location>
        <begin position="1"/>
        <end position="22"/>
    </location>
</feature>
<dbReference type="InterPro" id="IPR011250">
    <property type="entry name" value="OMP/PagP_B-barrel"/>
</dbReference>
<dbReference type="PROSITE" id="PS00695">
    <property type="entry name" value="ENT_VIR_OMP_2"/>
    <property type="match status" value="1"/>
</dbReference>
<dbReference type="PANTHER" id="PTHR36920:SF1">
    <property type="entry name" value="OUTER MEMBRANE PROTEIN W"/>
    <property type="match status" value="1"/>
</dbReference>
<accession>A0ABY9EBJ0</accession>